<dbReference type="EMBL" id="JAWWNJ010000009">
    <property type="protein sequence ID" value="KAK7048954.1"/>
    <property type="molecule type" value="Genomic_DNA"/>
</dbReference>
<name>A0AAW0DDK6_9AGAR</name>
<proteinExistence type="predicted"/>
<evidence type="ECO:0008006" key="3">
    <source>
        <dbReference type="Google" id="ProtNLM"/>
    </source>
</evidence>
<keyword evidence="2" id="KW-1185">Reference proteome</keyword>
<comment type="caution">
    <text evidence="1">The sequence shown here is derived from an EMBL/GenBank/DDBJ whole genome shotgun (WGS) entry which is preliminary data.</text>
</comment>
<dbReference type="AlphaFoldDB" id="A0AAW0DDK6"/>
<protein>
    <recommendedName>
        <fullName evidence="3">F-box domain-containing protein</fullName>
    </recommendedName>
</protein>
<reference evidence="1 2" key="1">
    <citation type="journal article" date="2024" name="J Genomics">
        <title>Draft genome sequencing and assembly of Favolaschia claudopus CIRM-BRFM 2984 isolated from oak limbs.</title>
        <authorList>
            <person name="Navarro D."/>
            <person name="Drula E."/>
            <person name="Chaduli D."/>
            <person name="Cazenave R."/>
            <person name="Ahrendt S."/>
            <person name="Wang J."/>
            <person name="Lipzen A."/>
            <person name="Daum C."/>
            <person name="Barry K."/>
            <person name="Grigoriev I.V."/>
            <person name="Favel A."/>
            <person name="Rosso M.N."/>
            <person name="Martin F."/>
        </authorList>
    </citation>
    <scope>NUCLEOTIDE SEQUENCE [LARGE SCALE GENOMIC DNA]</scope>
    <source>
        <strain evidence="1 2">CIRM-BRFM 2984</strain>
    </source>
</reference>
<evidence type="ECO:0000313" key="2">
    <source>
        <dbReference type="Proteomes" id="UP001362999"/>
    </source>
</evidence>
<gene>
    <name evidence="1" type="ORF">R3P38DRAFT_1882608</name>
</gene>
<organism evidence="1 2">
    <name type="scientific">Favolaschia claudopus</name>
    <dbReference type="NCBI Taxonomy" id="2862362"/>
    <lineage>
        <taxon>Eukaryota</taxon>
        <taxon>Fungi</taxon>
        <taxon>Dikarya</taxon>
        <taxon>Basidiomycota</taxon>
        <taxon>Agaricomycotina</taxon>
        <taxon>Agaricomycetes</taxon>
        <taxon>Agaricomycetidae</taxon>
        <taxon>Agaricales</taxon>
        <taxon>Marasmiineae</taxon>
        <taxon>Mycenaceae</taxon>
        <taxon>Favolaschia</taxon>
    </lineage>
</organism>
<evidence type="ECO:0000313" key="1">
    <source>
        <dbReference type="EMBL" id="KAK7048954.1"/>
    </source>
</evidence>
<dbReference type="Proteomes" id="UP001362999">
    <property type="component" value="Unassembled WGS sequence"/>
</dbReference>
<sequence length="268" mass="30366">MSPNSVTRQLQEHIDELSSSIVAQEAVLLNLRTQRSEARRKLNRFLDPMARLPLEIQSHIFLSVDLDSEPPRPDPNAPPMVFTNVCRLWRDIALATPKLWDALLMDLPRRPQYAELCKLWLIRARSHPLSLKLSGSLKLQDGIQALVTTYRNQLQNLSLTALSPYSLEAPCMEFHPDQSFPLSSLKTLSIRGERRCLFQHHEQLAGCAARSSCAFKPYDAQHVLRYRSEEELPSSLLTLPSLEVLHVGQPFRWVASGKTVVPPSSCNI</sequence>
<accession>A0AAW0DDK6</accession>